<dbReference type="Proteomes" id="UP000299102">
    <property type="component" value="Unassembled WGS sequence"/>
</dbReference>
<gene>
    <name evidence="1" type="ORF">EVAR_37819_1</name>
</gene>
<organism evidence="1 2">
    <name type="scientific">Eumeta variegata</name>
    <name type="common">Bagworm moth</name>
    <name type="synonym">Eumeta japonica</name>
    <dbReference type="NCBI Taxonomy" id="151549"/>
    <lineage>
        <taxon>Eukaryota</taxon>
        <taxon>Metazoa</taxon>
        <taxon>Ecdysozoa</taxon>
        <taxon>Arthropoda</taxon>
        <taxon>Hexapoda</taxon>
        <taxon>Insecta</taxon>
        <taxon>Pterygota</taxon>
        <taxon>Neoptera</taxon>
        <taxon>Endopterygota</taxon>
        <taxon>Lepidoptera</taxon>
        <taxon>Glossata</taxon>
        <taxon>Ditrysia</taxon>
        <taxon>Tineoidea</taxon>
        <taxon>Psychidae</taxon>
        <taxon>Oiketicinae</taxon>
        <taxon>Eumeta</taxon>
    </lineage>
</organism>
<evidence type="ECO:0000313" key="2">
    <source>
        <dbReference type="Proteomes" id="UP000299102"/>
    </source>
</evidence>
<dbReference type="EMBL" id="BGZK01000491">
    <property type="protein sequence ID" value="GBP46914.1"/>
    <property type="molecule type" value="Genomic_DNA"/>
</dbReference>
<dbReference type="AlphaFoldDB" id="A0A4C1W9V7"/>
<name>A0A4C1W9V7_EUMVA</name>
<evidence type="ECO:0000313" key="1">
    <source>
        <dbReference type="EMBL" id="GBP46914.1"/>
    </source>
</evidence>
<proteinExistence type="predicted"/>
<sequence length="93" mass="10789">MDESNVEVRYTTKFYYKKKEKYGTNRAKICDVYGPDAVSFAPLVKATSVQMLNLQQLKMLTSMTKQLTDAPLLEQFLSTQDEDDEKKKKKVKE</sequence>
<accession>A0A4C1W9V7</accession>
<reference evidence="1 2" key="1">
    <citation type="journal article" date="2019" name="Commun. Biol.">
        <title>The bagworm genome reveals a unique fibroin gene that provides high tensile strength.</title>
        <authorList>
            <person name="Kono N."/>
            <person name="Nakamura H."/>
            <person name="Ohtoshi R."/>
            <person name="Tomita M."/>
            <person name="Numata K."/>
            <person name="Arakawa K."/>
        </authorList>
    </citation>
    <scope>NUCLEOTIDE SEQUENCE [LARGE SCALE GENOMIC DNA]</scope>
</reference>
<keyword evidence="2" id="KW-1185">Reference proteome</keyword>
<comment type="caution">
    <text evidence="1">The sequence shown here is derived from an EMBL/GenBank/DDBJ whole genome shotgun (WGS) entry which is preliminary data.</text>
</comment>
<protein>
    <submittedName>
        <fullName evidence="1">Uncharacterized protein</fullName>
    </submittedName>
</protein>